<evidence type="ECO:0000313" key="3">
    <source>
        <dbReference type="Proteomes" id="UP000664164"/>
    </source>
</evidence>
<protein>
    <submittedName>
        <fullName evidence="2">Uncharacterized protein</fullName>
    </submittedName>
</protein>
<keyword evidence="3" id="KW-1185">Reference proteome</keyword>
<evidence type="ECO:0000313" key="2">
    <source>
        <dbReference type="EMBL" id="MBO1268155.1"/>
    </source>
</evidence>
<accession>A0A939KP11</accession>
<gene>
    <name evidence="2" type="ORF">J1902_09240</name>
</gene>
<name>A0A939KP11_9MICC</name>
<sequence length="59" mass="6651">MKVTDRLQALFGPASQGDTKAPVVHKHDKYESASQVDLEHFVVETDTEGHRYGVRKEPD</sequence>
<organism evidence="2 3">
    <name type="scientific">Arthrobacter cavernae</name>
    <dbReference type="NCBI Taxonomy" id="2817681"/>
    <lineage>
        <taxon>Bacteria</taxon>
        <taxon>Bacillati</taxon>
        <taxon>Actinomycetota</taxon>
        <taxon>Actinomycetes</taxon>
        <taxon>Micrococcales</taxon>
        <taxon>Micrococcaceae</taxon>
        <taxon>Arthrobacter</taxon>
    </lineage>
</organism>
<evidence type="ECO:0000256" key="1">
    <source>
        <dbReference type="SAM" id="MobiDB-lite"/>
    </source>
</evidence>
<proteinExistence type="predicted"/>
<comment type="caution">
    <text evidence="2">The sequence shown here is derived from an EMBL/GenBank/DDBJ whole genome shotgun (WGS) entry which is preliminary data.</text>
</comment>
<reference evidence="2" key="1">
    <citation type="submission" date="2021-03" db="EMBL/GenBank/DDBJ databases">
        <title>A new species, PO-11, isolated from a karst cave deposit.</title>
        <authorList>
            <person name="Zhaoxiaoyong W."/>
        </authorList>
    </citation>
    <scope>NUCLEOTIDE SEQUENCE</scope>
    <source>
        <strain evidence="2">PO-11</strain>
    </source>
</reference>
<dbReference type="EMBL" id="JAFNLL010000017">
    <property type="protein sequence ID" value="MBO1268155.1"/>
    <property type="molecule type" value="Genomic_DNA"/>
</dbReference>
<feature type="region of interest" description="Disordered" evidence="1">
    <location>
        <begin position="1"/>
        <end position="24"/>
    </location>
</feature>
<dbReference type="AlphaFoldDB" id="A0A939KP11"/>
<dbReference type="Proteomes" id="UP000664164">
    <property type="component" value="Unassembled WGS sequence"/>
</dbReference>